<keyword evidence="2" id="KW-0407">Ion channel</keyword>
<evidence type="ECO:0000313" key="7">
    <source>
        <dbReference type="Proteomes" id="UP000594261"/>
    </source>
</evidence>
<name>A0A7N2MVC7_QUELO</name>
<dbReference type="SUPFAM" id="SSF51206">
    <property type="entry name" value="cAMP-binding domain-like"/>
    <property type="match status" value="1"/>
</dbReference>
<dbReference type="PANTHER" id="PTHR45651">
    <property type="entry name" value="CYCLIC NUCLEOTIDE-GATED ION CHANNEL 15-RELATED-RELATED"/>
    <property type="match status" value="1"/>
</dbReference>
<sequence>MSDPGFRGIQVEKGVGPEHLSPKTSHHMGWDSSKLIRGPLRPNPGSAEDQTVLGCLPKLFCALYCRAWATALLGLGLRIFQEQSGLVLKLLGPTIAPQNPSIRLPGWKGGFWQTRALNTVCLVQPRIYVSGFPPVQEVVATVSLVIHNLWNQLRNGVSNYDIERQPHKVKDGGGDSASKRTRSKTIIDPRGKFLQRWNIIFVLSCEIAILLDPLFFYLPVINGDKKCIELDKKLRTRALFLRSFNDMIYLMHIILQFRTGFIDKKLQKLGRPALITDSWKIAQRYLWPYFLLDLLVILPIPQVLGAFWYFFSTQRMTACWHKYCERHTGCVQSSFNCDLTEGNHTFLNNVCRINKPNTKLFDFGIFLEALQSGVLESKDFPQKLFYCFWWGLQNLSSLGQNLRTSNYIWENCFSLSICILGLLLFLYFLGNLQLETSRSEEVRMKMKSKKRTKQKEQIELWISKHHLPSEMRKPIIDDMNQRFKEDEDVYLESLLPNLPGELQNNVKEHIGLKRLKTVEVLRGMEEQMLRTMCHSLKPMFHSEHSYIIRERDPIDAIFFITDGIAWTYTNTASNNNGEGTVLTQAERLVEGEYFGEELLEWVQKSTASRNNLSKLPVSSRTLKAHTKVEVFALMAQDLKQILHSKLSSLGPEQLPSAAASVVQKIWRRTHPKTEDSVGGSTKLQSNAVVKSKKAASILLPPCYRLTANP</sequence>
<keyword evidence="1" id="KW-0813">Transport</keyword>
<dbReference type="PROSITE" id="PS50042">
    <property type="entry name" value="CNMP_BINDING_3"/>
    <property type="match status" value="1"/>
</dbReference>
<organism evidence="6 7">
    <name type="scientific">Quercus lobata</name>
    <name type="common">Valley oak</name>
    <dbReference type="NCBI Taxonomy" id="97700"/>
    <lineage>
        <taxon>Eukaryota</taxon>
        <taxon>Viridiplantae</taxon>
        <taxon>Streptophyta</taxon>
        <taxon>Embryophyta</taxon>
        <taxon>Tracheophyta</taxon>
        <taxon>Spermatophyta</taxon>
        <taxon>Magnoliopsida</taxon>
        <taxon>eudicotyledons</taxon>
        <taxon>Gunneridae</taxon>
        <taxon>Pentapetalae</taxon>
        <taxon>rosids</taxon>
        <taxon>fabids</taxon>
        <taxon>Fagales</taxon>
        <taxon>Fagaceae</taxon>
        <taxon>Quercus</taxon>
    </lineage>
</organism>
<proteinExistence type="predicted"/>
<dbReference type="EMBL" id="LRBV02000011">
    <property type="status" value="NOT_ANNOTATED_CDS"/>
    <property type="molecule type" value="Genomic_DNA"/>
</dbReference>
<dbReference type="SUPFAM" id="SSF81324">
    <property type="entry name" value="Voltage-gated potassium channels"/>
    <property type="match status" value="1"/>
</dbReference>
<keyword evidence="7" id="KW-1185">Reference proteome</keyword>
<dbReference type="SMART" id="SM00100">
    <property type="entry name" value="cNMP"/>
    <property type="match status" value="1"/>
</dbReference>
<keyword evidence="4" id="KW-0812">Transmembrane</keyword>
<dbReference type="CDD" id="cd00038">
    <property type="entry name" value="CAP_ED"/>
    <property type="match status" value="1"/>
</dbReference>
<evidence type="ECO:0000256" key="3">
    <source>
        <dbReference type="SAM" id="MobiDB-lite"/>
    </source>
</evidence>
<reference evidence="6 7" key="1">
    <citation type="journal article" date="2016" name="G3 (Bethesda)">
        <title>First Draft Assembly and Annotation of the Genome of a California Endemic Oak Quercus lobata Nee (Fagaceae).</title>
        <authorList>
            <person name="Sork V.L."/>
            <person name="Fitz-Gibbon S.T."/>
            <person name="Puiu D."/>
            <person name="Crepeau M."/>
            <person name="Gugger P.F."/>
            <person name="Sherman R."/>
            <person name="Stevens K."/>
            <person name="Langley C.H."/>
            <person name="Pellegrini M."/>
            <person name="Salzberg S.L."/>
        </authorList>
    </citation>
    <scope>NUCLEOTIDE SEQUENCE [LARGE SCALE GENOMIC DNA]</scope>
    <source>
        <strain evidence="6 7">cv. SW786</strain>
    </source>
</reference>
<dbReference type="InterPro" id="IPR018490">
    <property type="entry name" value="cNMP-bd_dom_sf"/>
</dbReference>
<feature type="transmembrane region" description="Helical" evidence="4">
    <location>
        <begin position="239"/>
        <end position="257"/>
    </location>
</feature>
<dbReference type="GO" id="GO:0034220">
    <property type="term" value="P:monoatomic ion transmembrane transport"/>
    <property type="evidence" value="ECO:0007669"/>
    <property type="project" value="UniProtKB-KW"/>
</dbReference>
<dbReference type="Gramene" id="QL11p006602:mrna">
    <property type="protein sequence ID" value="QL11p006602:mrna"/>
    <property type="gene ID" value="QL11p006602"/>
</dbReference>
<feature type="transmembrane region" description="Helical" evidence="4">
    <location>
        <begin position="286"/>
        <end position="311"/>
    </location>
</feature>
<evidence type="ECO:0000256" key="2">
    <source>
        <dbReference type="ARBA" id="ARBA00023303"/>
    </source>
</evidence>
<dbReference type="Proteomes" id="UP000594261">
    <property type="component" value="Chromosome 11"/>
</dbReference>
<evidence type="ECO:0000256" key="1">
    <source>
        <dbReference type="ARBA" id="ARBA00023286"/>
    </source>
</evidence>
<dbReference type="GO" id="GO:0016020">
    <property type="term" value="C:membrane"/>
    <property type="evidence" value="ECO:0007669"/>
    <property type="project" value="UniProtKB-SubCell"/>
</dbReference>
<keyword evidence="4" id="KW-0472">Membrane</keyword>
<dbReference type="Gene3D" id="2.60.120.10">
    <property type="entry name" value="Jelly Rolls"/>
    <property type="match status" value="1"/>
</dbReference>
<dbReference type="AlphaFoldDB" id="A0A7N2MVC7"/>
<protein>
    <recommendedName>
        <fullName evidence="5">Cyclic nucleotide-binding domain-containing protein</fullName>
    </recommendedName>
</protein>
<keyword evidence="1" id="KW-0406">Ion transport</keyword>
<dbReference type="InParanoid" id="A0A7N2MVC7"/>
<evidence type="ECO:0000259" key="5">
    <source>
        <dbReference type="PROSITE" id="PS50042"/>
    </source>
</evidence>
<evidence type="ECO:0000256" key="4">
    <source>
        <dbReference type="SAM" id="Phobius"/>
    </source>
</evidence>
<feature type="domain" description="Cyclic nucleotide-binding" evidence="5">
    <location>
        <begin position="520"/>
        <end position="642"/>
    </location>
</feature>
<reference evidence="6" key="2">
    <citation type="submission" date="2021-01" db="UniProtKB">
        <authorList>
            <consortium name="EnsemblPlants"/>
        </authorList>
    </citation>
    <scope>IDENTIFICATION</scope>
</reference>
<dbReference type="EnsemblPlants" id="QL11p006602:mrna">
    <property type="protein sequence ID" value="QL11p006602:mrna"/>
    <property type="gene ID" value="QL11p006602"/>
</dbReference>
<dbReference type="InterPro" id="IPR000595">
    <property type="entry name" value="cNMP-bd_dom"/>
</dbReference>
<feature type="region of interest" description="Disordered" evidence="3">
    <location>
        <begin position="1"/>
        <end position="31"/>
    </location>
</feature>
<feature type="transmembrane region" description="Helical" evidence="4">
    <location>
        <begin position="197"/>
        <end position="218"/>
    </location>
</feature>
<dbReference type="PANTHER" id="PTHR45651:SF68">
    <property type="entry name" value="ION TRANSPORT DOMAIN-CONTAINING PROTEIN"/>
    <property type="match status" value="1"/>
</dbReference>
<accession>A0A7N2MVC7</accession>
<keyword evidence="4" id="KW-1133">Transmembrane helix</keyword>
<dbReference type="InterPro" id="IPR014710">
    <property type="entry name" value="RmlC-like_jellyroll"/>
</dbReference>
<keyword evidence="1" id="KW-1071">Ligand-gated ion channel</keyword>
<feature type="transmembrane region" description="Helical" evidence="4">
    <location>
        <begin position="407"/>
        <end position="429"/>
    </location>
</feature>
<evidence type="ECO:0000313" key="6">
    <source>
        <dbReference type="EnsemblPlants" id="QL11p006602:mrna"/>
    </source>
</evidence>